<dbReference type="AlphaFoldDB" id="A0A7X0VYU7"/>
<accession>A0A7X0VYU7</accession>
<evidence type="ECO:0000313" key="1">
    <source>
        <dbReference type="EMBL" id="MBB6735085.1"/>
    </source>
</evidence>
<comment type="caution">
    <text evidence="1">The sequence shown here is derived from an EMBL/GenBank/DDBJ whole genome shotgun (WGS) entry which is preliminary data.</text>
</comment>
<dbReference type="EMBL" id="JACJVO010000042">
    <property type="protein sequence ID" value="MBB6735085.1"/>
    <property type="molecule type" value="Genomic_DNA"/>
</dbReference>
<reference evidence="1 2" key="1">
    <citation type="submission" date="2020-08" db="EMBL/GenBank/DDBJ databases">
        <title>Cohnella phylogeny.</title>
        <authorList>
            <person name="Dunlap C."/>
        </authorList>
    </citation>
    <scope>NUCLEOTIDE SEQUENCE [LARGE SCALE GENOMIC DNA]</scope>
    <source>
        <strain evidence="1 2">CBP 2801</strain>
    </source>
</reference>
<protein>
    <submittedName>
        <fullName evidence="1">Uncharacterized protein</fullName>
    </submittedName>
</protein>
<sequence>MAKVTAMPSYRAEEDHLGYWIDEYMEFLKQDGAGELQKTRRMLMRFVDYMKQRTAMSPTSEISILSCKA</sequence>
<name>A0A7X0VYU7_9BACL</name>
<proteinExistence type="predicted"/>
<gene>
    <name evidence="1" type="ORF">H7C18_29645</name>
</gene>
<keyword evidence="2" id="KW-1185">Reference proteome</keyword>
<evidence type="ECO:0000313" key="2">
    <source>
        <dbReference type="Proteomes" id="UP000564644"/>
    </source>
</evidence>
<dbReference type="Proteomes" id="UP000564644">
    <property type="component" value="Unassembled WGS sequence"/>
</dbReference>
<dbReference type="RefSeq" id="WP_185132742.1">
    <property type="nucleotide sequence ID" value="NZ_JACJVO010000042.1"/>
</dbReference>
<organism evidence="1 2">
    <name type="scientific">Cohnella zeiphila</name>
    <dbReference type="NCBI Taxonomy" id="2761120"/>
    <lineage>
        <taxon>Bacteria</taxon>
        <taxon>Bacillati</taxon>
        <taxon>Bacillota</taxon>
        <taxon>Bacilli</taxon>
        <taxon>Bacillales</taxon>
        <taxon>Paenibacillaceae</taxon>
        <taxon>Cohnella</taxon>
    </lineage>
</organism>